<dbReference type="InterPro" id="IPR021683">
    <property type="entry name" value="DUF3267"/>
</dbReference>
<dbReference type="RefSeq" id="WP_106534424.1">
    <property type="nucleotide sequence ID" value="NZ_PYAT01000013.1"/>
</dbReference>
<keyword evidence="1" id="KW-1133">Transmembrane helix</keyword>
<feature type="transmembrane region" description="Helical" evidence="1">
    <location>
        <begin position="18"/>
        <end position="43"/>
    </location>
</feature>
<evidence type="ECO:0000313" key="2">
    <source>
        <dbReference type="EMBL" id="PSL30627.1"/>
    </source>
</evidence>
<gene>
    <name evidence="2" type="ORF">B0H99_11352</name>
</gene>
<feature type="transmembrane region" description="Helical" evidence="1">
    <location>
        <begin position="106"/>
        <end position="128"/>
    </location>
</feature>
<dbReference type="Proteomes" id="UP000242682">
    <property type="component" value="Unassembled WGS sequence"/>
</dbReference>
<feature type="transmembrane region" description="Helical" evidence="1">
    <location>
        <begin position="134"/>
        <end position="152"/>
    </location>
</feature>
<name>A0A2P8G9I1_9BACL</name>
<dbReference type="EMBL" id="PYAT01000013">
    <property type="protein sequence ID" value="PSL30627.1"/>
    <property type="molecule type" value="Genomic_DNA"/>
</dbReference>
<dbReference type="AlphaFoldDB" id="A0A2P8G9I1"/>
<reference evidence="2 3" key="1">
    <citation type="submission" date="2018-03" db="EMBL/GenBank/DDBJ databases">
        <title>Genomic Encyclopedia of Type Strains, Phase III (KMG-III): the genomes of soil and plant-associated and newly described type strains.</title>
        <authorList>
            <person name="Whitman W."/>
        </authorList>
    </citation>
    <scope>NUCLEOTIDE SEQUENCE [LARGE SCALE GENOMIC DNA]</scope>
    <source>
        <strain evidence="2 3">CGMCC 1.12259</strain>
    </source>
</reference>
<organism evidence="2 3">
    <name type="scientific">Planomicrobium soli</name>
    <dbReference type="NCBI Taxonomy" id="1176648"/>
    <lineage>
        <taxon>Bacteria</taxon>
        <taxon>Bacillati</taxon>
        <taxon>Bacillota</taxon>
        <taxon>Bacilli</taxon>
        <taxon>Bacillales</taxon>
        <taxon>Caryophanaceae</taxon>
        <taxon>Planomicrobium</taxon>
    </lineage>
</organism>
<evidence type="ECO:0000256" key="1">
    <source>
        <dbReference type="SAM" id="Phobius"/>
    </source>
</evidence>
<proteinExistence type="predicted"/>
<evidence type="ECO:0000313" key="3">
    <source>
        <dbReference type="Proteomes" id="UP000242682"/>
    </source>
</evidence>
<keyword evidence="3" id="KW-1185">Reference proteome</keyword>
<protein>
    <submittedName>
        <fullName evidence="2">Putative zincin peptidase</fullName>
    </submittedName>
</protein>
<comment type="caution">
    <text evidence="2">The sequence shown here is derived from an EMBL/GenBank/DDBJ whole genome shotgun (WGS) entry which is preliminary data.</text>
</comment>
<dbReference type="Pfam" id="PF11667">
    <property type="entry name" value="DUF3267"/>
    <property type="match status" value="1"/>
</dbReference>
<dbReference type="OrthoDB" id="2360495at2"/>
<accession>A0A2P8G9I1</accession>
<keyword evidence="1" id="KW-0812">Transmembrane</keyword>
<sequence length="181" mass="20539">MHCWKTINVKKQYGFERLFLLSALIGVGVFISFYIALNIIYTAPLSDQHFLLFILATLGIYPLHKMCHFIPLFGCRKCIRLMLTKQMGLMPIITLKIAEPVAKKRFILTLVTPFFLINAAIIAASISMPAFSHYFAMLLAYHCGLCVPDLIYMRNLARSPKHALIEETDTGFEILVPQPMA</sequence>
<keyword evidence="1" id="KW-0472">Membrane</keyword>
<feature type="transmembrane region" description="Helical" evidence="1">
    <location>
        <begin position="49"/>
        <end position="73"/>
    </location>
</feature>